<evidence type="ECO:0000256" key="1">
    <source>
        <dbReference type="ARBA" id="ARBA00022443"/>
    </source>
</evidence>
<dbReference type="PANTHER" id="PTHR14234">
    <property type="entry name" value="RIM BINDING PROTEIN-RELATED"/>
    <property type="match status" value="1"/>
</dbReference>
<dbReference type="PROSITE" id="PS50002">
    <property type="entry name" value="SH3"/>
    <property type="match status" value="1"/>
</dbReference>
<protein>
    <recommendedName>
        <fullName evidence="4">SH3 domain-containing protein</fullName>
    </recommendedName>
</protein>
<accession>A0A401NZH6</accession>
<dbReference type="AlphaFoldDB" id="A0A401NZH6"/>
<reference evidence="5 6" key="1">
    <citation type="journal article" date="2018" name="Nat. Ecol. Evol.">
        <title>Shark genomes provide insights into elasmobranch evolution and the origin of vertebrates.</title>
        <authorList>
            <person name="Hara Y"/>
            <person name="Yamaguchi K"/>
            <person name="Onimaru K"/>
            <person name="Kadota M"/>
            <person name="Koyanagi M"/>
            <person name="Keeley SD"/>
            <person name="Tatsumi K"/>
            <person name="Tanaka K"/>
            <person name="Motone F"/>
            <person name="Kageyama Y"/>
            <person name="Nozu R"/>
            <person name="Adachi N"/>
            <person name="Nishimura O"/>
            <person name="Nakagawa R"/>
            <person name="Tanegashima C"/>
            <person name="Kiyatake I"/>
            <person name="Matsumoto R"/>
            <person name="Murakumo K"/>
            <person name="Nishida K"/>
            <person name="Terakita A"/>
            <person name="Kuratani S"/>
            <person name="Sato K"/>
            <person name="Hyodo S Kuraku.S."/>
        </authorList>
    </citation>
    <scope>NUCLEOTIDE SEQUENCE [LARGE SCALE GENOMIC DNA]</scope>
</reference>
<dbReference type="Proteomes" id="UP000288216">
    <property type="component" value="Unassembled WGS sequence"/>
</dbReference>
<sequence length="133" mass="14510">AELTFCAGDIISVWGELDEDGFYYGDINGQKGLVPSNFLEEVPDDVEVYLSDVPARYPHDAPVRVKGKRVPGENAPRRAPSPTVHPHHHHHHSGSAPVVGPDSTSWARDMASKKKKGLLSKGKKLLRKLGGVK</sequence>
<dbReference type="SUPFAM" id="SSF50044">
    <property type="entry name" value="SH3-domain"/>
    <property type="match status" value="1"/>
</dbReference>
<dbReference type="InterPro" id="IPR001452">
    <property type="entry name" value="SH3_domain"/>
</dbReference>
<feature type="non-terminal residue" evidence="5">
    <location>
        <position position="1"/>
    </location>
</feature>
<dbReference type="GO" id="GO:0007274">
    <property type="term" value="P:neuromuscular synaptic transmission"/>
    <property type="evidence" value="ECO:0007669"/>
    <property type="project" value="TreeGrafter"/>
</dbReference>
<dbReference type="EMBL" id="BFAA01005653">
    <property type="protein sequence ID" value="GCB66312.1"/>
    <property type="molecule type" value="Genomic_DNA"/>
</dbReference>
<keyword evidence="1 2" id="KW-0728">SH3 domain</keyword>
<evidence type="ECO:0000256" key="3">
    <source>
        <dbReference type="SAM" id="MobiDB-lite"/>
    </source>
</evidence>
<feature type="region of interest" description="Disordered" evidence="3">
    <location>
        <begin position="62"/>
        <end position="133"/>
    </location>
</feature>
<dbReference type="PANTHER" id="PTHR14234:SF18">
    <property type="entry name" value="RIMS-BINDING PROTEIN 2"/>
    <property type="match status" value="1"/>
</dbReference>
<dbReference type="GO" id="GO:0045202">
    <property type="term" value="C:synapse"/>
    <property type="evidence" value="ECO:0007669"/>
    <property type="project" value="GOC"/>
</dbReference>
<evidence type="ECO:0000256" key="2">
    <source>
        <dbReference type="PROSITE-ProRule" id="PRU00192"/>
    </source>
</evidence>
<comment type="caution">
    <text evidence="5">The sequence shown here is derived from an EMBL/GenBank/DDBJ whole genome shotgun (WGS) entry which is preliminary data.</text>
</comment>
<evidence type="ECO:0000313" key="6">
    <source>
        <dbReference type="Proteomes" id="UP000288216"/>
    </source>
</evidence>
<name>A0A401NZH6_SCYTO</name>
<dbReference type="OrthoDB" id="4158657at2759"/>
<evidence type="ECO:0000313" key="5">
    <source>
        <dbReference type="EMBL" id="GCB66312.1"/>
    </source>
</evidence>
<dbReference type="Gene3D" id="2.30.30.40">
    <property type="entry name" value="SH3 Domains"/>
    <property type="match status" value="1"/>
</dbReference>
<feature type="compositionally biased region" description="Basic residues" evidence="3">
    <location>
        <begin position="113"/>
        <end position="127"/>
    </location>
</feature>
<dbReference type="InterPro" id="IPR036028">
    <property type="entry name" value="SH3-like_dom_sf"/>
</dbReference>
<organism evidence="5 6">
    <name type="scientific">Scyliorhinus torazame</name>
    <name type="common">Cloudy catshark</name>
    <name type="synonym">Catulus torazame</name>
    <dbReference type="NCBI Taxonomy" id="75743"/>
    <lineage>
        <taxon>Eukaryota</taxon>
        <taxon>Metazoa</taxon>
        <taxon>Chordata</taxon>
        <taxon>Craniata</taxon>
        <taxon>Vertebrata</taxon>
        <taxon>Chondrichthyes</taxon>
        <taxon>Elasmobranchii</taxon>
        <taxon>Galeomorphii</taxon>
        <taxon>Galeoidea</taxon>
        <taxon>Carcharhiniformes</taxon>
        <taxon>Scyliorhinidae</taxon>
        <taxon>Scyliorhinus</taxon>
    </lineage>
</organism>
<proteinExistence type="predicted"/>
<dbReference type="Pfam" id="PF07653">
    <property type="entry name" value="SH3_2"/>
    <property type="match status" value="1"/>
</dbReference>
<dbReference type="InterPro" id="IPR040325">
    <property type="entry name" value="RIMBP1/2/3"/>
</dbReference>
<feature type="domain" description="SH3" evidence="4">
    <location>
        <begin position="1"/>
        <end position="44"/>
    </location>
</feature>
<gene>
    <name evidence="5" type="ORF">scyTo_0011991</name>
</gene>
<evidence type="ECO:0000259" key="4">
    <source>
        <dbReference type="PROSITE" id="PS50002"/>
    </source>
</evidence>
<dbReference type="STRING" id="75743.A0A401NZH6"/>
<keyword evidence="6" id="KW-1185">Reference proteome</keyword>